<keyword evidence="2" id="KW-1185">Reference proteome</keyword>
<protein>
    <submittedName>
        <fullName evidence="1">Uncharacterized protein</fullName>
    </submittedName>
</protein>
<proteinExistence type="predicted"/>
<sequence length="211" mass="23017">MAASGWLYYCTYTDDVNISLQQLRQTVFDRREFTLPGDVIDGTDAATLAKSAPPTSDLQKLLKISQELDQALKGLGFDTADSEQQTRDVGRLLEQVDKKGFVFAAREALESSSTPPATIDELIAQCAEAGTHSILDIQQISPTPQSGAATALSDDQLQTLFGTIQPTRDMIQSAEQSGKLHTHCERWRAVFLTVYEAGQPVEYVFVGVSGD</sequence>
<dbReference type="Proteomes" id="UP000322887">
    <property type="component" value="Chromosome"/>
</dbReference>
<evidence type="ECO:0000313" key="2">
    <source>
        <dbReference type="Proteomes" id="UP000322887"/>
    </source>
</evidence>
<gene>
    <name evidence="1" type="ORF">GmarT_27340</name>
</gene>
<evidence type="ECO:0000313" key="1">
    <source>
        <dbReference type="EMBL" id="QEG16865.1"/>
    </source>
</evidence>
<organism evidence="1 2">
    <name type="scientific">Gimesia maris</name>
    <dbReference type="NCBI Taxonomy" id="122"/>
    <lineage>
        <taxon>Bacteria</taxon>
        <taxon>Pseudomonadati</taxon>
        <taxon>Planctomycetota</taxon>
        <taxon>Planctomycetia</taxon>
        <taxon>Planctomycetales</taxon>
        <taxon>Planctomycetaceae</taxon>
        <taxon>Gimesia</taxon>
    </lineage>
</organism>
<dbReference type="RefSeq" id="WP_149302818.1">
    <property type="nucleotide sequence ID" value="NZ_CP042910.1"/>
</dbReference>
<reference evidence="1 2" key="1">
    <citation type="submission" date="2019-08" db="EMBL/GenBank/DDBJ databases">
        <title>Deep-cultivation of Planctomycetes and their phenomic and genomic characterization uncovers novel biology.</title>
        <authorList>
            <person name="Wiegand S."/>
            <person name="Jogler M."/>
            <person name="Boedeker C."/>
            <person name="Pinto D."/>
            <person name="Vollmers J."/>
            <person name="Rivas-Marin E."/>
            <person name="Kohn T."/>
            <person name="Peeters S.H."/>
            <person name="Heuer A."/>
            <person name="Rast P."/>
            <person name="Oberbeckmann S."/>
            <person name="Bunk B."/>
            <person name="Jeske O."/>
            <person name="Meyerdierks A."/>
            <person name="Storesund J.E."/>
            <person name="Kallscheuer N."/>
            <person name="Luecker S."/>
            <person name="Lage O.M."/>
            <person name="Pohl T."/>
            <person name="Merkel B.J."/>
            <person name="Hornburger P."/>
            <person name="Mueller R.-W."/>
            <person name="Bruemmer F."/>
            <person name="Labrenz M."/>
            <person name="Spormann A.M."/>
            <person name="Op den Camp H."/>
            <person name="Overmann J."/>
            <person name="Amann R."/>
            <person name="Jetten M.S.M."/>
            <person name="Mascher T."/>
            <person name="Medema M.H."/>
            <person name="Devos D.P."/>
            <person name="Kaster A.-K."/>
            <person name="Ovreas L."/>
            <person name="Rohde M."/>
            <person name="Galperin M.Y."/>
            <person name="Jogler C."/>
        </authorList>
    </citation>
    <scope>NUCLEOTIDE SEQUENCE [LARGE SCALE GENOMIC DNA]</scope>
    <source>
        <strain evidence="1 2">DSM 8797</strain>
    </source>
</reference>
<dbReference type="GeneID" id="98647286"/>
<name>A0ABX5YMM8_9PLAN</name>
<dbReference type="EMBL" id="CP042910">
    <property type="protein sequence ID" value="QEG16865.1"/>
    <property type="molecule type" value="Genomic_DNA"/>
</dbReference>
<accession>A0ABX5YMM8</accession>